<reference evidence="3 4" key="1">
    <citation type="submission" date="2019-02" db="EMBL/GenBank/DDBJ databases">
        <title>Deep-cultivation of Planctomycetes and their phenomic and genomic characterization uncovers novel biology.</title>
        <authorList>
            <person name="Wiegand S."/>
            <person name="Jogler M."/>
            <person name="Boedeker C."/>
            <person name="Pinto D."/>
            <person name="Vollmers J."/>
            <person name="Rivas-Marin E."/>
            <person name="Kohn T."/>
            <person name="Peeters S.H."/>
            <person name="Heuer A."/>
            <person name="Rast P."/>
            <person name="Oberbeckmann S."/>
            <person name="Bunk B."/>
            <person name="Jeske O."/>
            <person name="Meyerdierks A."/>
            <person name="Storesund J.E."/>
            <person name="Kallscheuer N."/>
            <person name="Luecker S."/>
            <person name="Lage O.M."/>
            <person name="Pohl T."/>
            <person name="Merkel B.J."/>
            <person name="Hornburger P."/>
            <person name="Mueller R.-W."/>
            <person name="Bruemmer F."/>
            <person name="Labrenz M."/>
            <person name="Spormann A.M."/>
            <person name="Op den Camp H."/>
            <person name="Overmann J."/>
            <person name="Amann R."/>
            <person name="Jetten M.S.M."/>
            <person name="Mascher T."/>
            <person name="Medema M.H."/>
            <person name="Devos D.P."/>
            <person name="Kaster A.-K."/>
            <person name="Ovreas L."/>
            <person name="Rohde M."/>
            <person name="Galperin M.Y."/>
            <person name="Jogler C."/>
        </authorList>
    </citation>
    <scope>NUCLEOTIDE SEQUENCE [LARGE SCALE GENOMIC DNA]</scope>
    <source>
        <strain evidence="3 4">ElP</strain>
    </source>
</reference>
<dbReference type="Proteomes" id="UP000317835">
    <property type="component" value="Chromosome"/>
</dbReference>
<dbReference type="AlphaFoldDB" id="A0A518H0U7"/>
<dbReference type="InterPro" id="IPR035093">
    <property type="entry name" value="RelE/ParE_toxin_dom_sf"/>
</dbReference>
<dbReference type="Gene3D" id="3.30.2310.20">
    <property type="entry name" value="RelE-like"/>
    <property type="match status" value="1"/>
</dbReference>
<keyword evidence="2" id="KW-1277">Toxin-antitoxin system</keyword>
<organism evidence="3 4">
    <name type="scientific">Tautonia plasticadhaerens</name>
    <dbReference type="NCBI Taxonomy" id="2527974"/>
    <lineage>
        <taxon>Bacteria</taxon>
        <taxon>Pseudomonadati</taxon>
        <taxon>Planctomycetota</taxon>
        <taxon>Planctomycetia</taxon>
        <taxon>Isosphaerales</taxon>
        <taxon>Isosphaeraceae</taxon>
        <taxon>Tautonia</taxon>
    </lineage>
</organism>
<proteinExistence type="inferred from homology"/>
<evidence type="ECO:0000256" key="1">
    <source>
        <dbReference type="ARBA" id="ARBA00006226"/>
    </source>
</evidence>
<keyword evidence="4" id="KW-1185">Reference proteome</keyword>
<comment type="similarity">
    <text evidence="1">Belongs to the RelE toxin family.</text>
</comment>
<name>A0A518H0U7_9BACT</name>
<evidence type="ECO:0000256" key="2">
    <source>
        <dbReference type="ARBA" id="ARBA00022649"/>
    </source>
</evidence>
<evidence type="ECO:0000313" key="4">
    <source>
        <dbReference type="Proteomes" id="UP000317835"/>
    </source>
</evidence>
<sequence>MNLPLIVNPEAEADLADAWAWYDGRRAGLGDVFLERVEEVFARIQQSPGLYAMVFQDLRLERVRRFPYVVVYPVDADQITILAVYHTSRDPRGWQHRA</sequence>
<evidence type="ECO:0000313" key="3">
    <source>
        <dbReference type="EMBL" id="QDV34464.1"/>
    </source>
</evidence>
<dbReference type="InterPro" id="IPR007712">
    <property type="entry name" value="RelE/ParE_toxin"/>
</dbReference>
<dbReference type="PANTHER" id="PTHR33755">
    <property type="entry name" value="TOXIN PARE1-RELATED"/>
    <property type="match status" value="1"/>
</dbReference>
<dbReference type="RefSeq" id="WP_197446905.1">
    <property type="nucleotide sequence ID" value="NZ_CP036426.1"/>
</dbReference>
<accession>A0A518H0U7</accession>
<protein>
    <submittedName>
        <fullName evidence="3">Plasmid stabilization system protein</fullName>
    </submittedName>
</protein>
<dbReference type="EMBL" id="CP036426">
    <property type="protein sequence ID" value="QDV34464.1"/>
    <property type="molecule type" value="Genomic_DNA"/>
</dbReference>
<dbReference type="Pfam" id="PF05016">
    <property type="entry name" value="ParE_toxin"/>
    <property type="match status" value="1"/>
</dbReference>
<dbReference type="InterPro" id="IPR051803">
    <property type="entry name" value="TA_system_RelE-like_toxin"/>
</dbReference>
<gene>
    <name evidence="3" type="ORF">ElP_23530</name>
</gene>
<dbReference type="PANTHER" id="PTHR33755:SF8">
    <property type="entry name" value="TOXIN PARE2"/>
    <property type="match status" value="1"/>
</dbReference>
<dbReference type="KEGG" id="tpla:ElP_23530"/>